<protein>
    <submittedName>
        <fullName evidence="3">Uncharacterized protein</fullName>
    </submittedName>
</protein>
<dbReference type="SUPFAM" id="SSF53271">
    <property type="entry name" value="PRTase-like"/>
    <property type="match status" value="1"/>
</dbReference>
<evidence type="ECO:0000313" key="4">
    <source>
        <dbReference type="Proteomes" id="UP000823775"/>
    </source>
</evidence>
<dbReference type="CDD" id="cd06223">
    <property type="entry name" value="PRTases_typeI"/>
    <property type="match status" value="1"/>
</dbReference>
<keyword evidence="1" id="KW-0808">Transferase</keyword>
<sequence length="462" mass="52028">MAATVSTSAAAVATNKSHLSSSLLDKPFFSPSQKLLSLAAKTLPKPYHHPHRTLITAASKNPLTDVVSSCKQMAVLLIPISMMTANPVKSAALWVSTIWSVGVAHNGNLVNYKQLHGELEENGSIFNTSSDTEGSVWVRPLVMGRRSNGAVVFASETCALDLIEATYEREVLPGEVVVVDKEGVQSICLMPHPEPKSCIFEHIYFALPNSVVFGSPVECDVVIAVPGWVLWQHLVMLLKQGFHFNRFDKVHYVGRTFIEPSRRLKFGGDSSRQLGQCWRERVVVVDSSIVRGRPHLQSVRLLKEAEAKEGSGVRSGVHWIRFLLHSQFQETNKLLGSDSKSFVNLFRQLPIEPTGKQYFFAVFMHRLLMVHDFIQRWKARKLGYDFLYDRMDVDPIPWHHYFDYPPTPSIFFLSLYYKSTSQPLLAKNLFSEVMIWSSLTLAICKSEIASQEFLSSMAHHPL</sequence>
<proteinExistence type="predicted"/>
<gene>
    <name evidence="3" type="ORF">HAX54_009195</name>
</gene>
<dbReference type="InterPro" id="IPR000836">
    <property type="entry name" value="PRTase_dom"/>
</dbReference>
<evidence type="ECO:0000256" key="2">
    <source>
        <dbReference type="ARBA" id="ARBA00022962"/>
    </source>
</evidence>
<dbReference type="SUPFAM" id="SSF56235">
    <property type="entry name" value="N-terminal nucleophile aminohydrolases (Ntn hydrolases)"/>
    <property type="match status" value="1"/>
</dbReference>
<accession>A0ABS8RLL6</accession>
<dbReference type="EMBL" id="JACEIK010000015">
    <property type="protein sequence ID" value="MCD7446514.1"/>
    <property type="molecule type" value="Genomic_DNA"/>
</dbReference>
<name>A0ABS8RLL6_DATST</name>
<comment type="caution">
    <text evidence="3">The sequence shown here is derived from an EMBL/GenBank/DDBJ whole genome shotgun (WGS) entry which is preliminary data.</text>
</comment>
<dbReference type="InterPro" id="IPR029055">
    <property type="entry name" value="Ntn_hydrolases_N"/>
</dbReference>
<keyword evidence="4" id="KW-1185">Reference proteome</keyword>
<dbReference type="InterPro" id="IPR029057">
    <property type="entry name" value="PRTase-like"/>
</dbReference>
<dbReference type="Proteomes" id="UP000823775">
    <property type="component" value="Unassembled WGS sequence"/>
</dbReference>
<organism evidence="3 4">
    <name type="scientific">Datura stramonium</name>
    <name type="common">Jimsonweed</name>
    <name type="synonym">Common thornapple</name>
    <dbReference type="NCBI Taxonomy" id="4076"/>
    <lineage>
        <taxon>Eukaryota</taxon>
        <taxon>Viridiplantae</taxon>
        <taxon>Streptophyta</taxon>
        <taxon>Embryophyta</taxon>
        <taxon>Tracheophyta</taxon>
        <taxon>Spermatophyta</taxon>
        <taxon>Magnoliopsida</taxon>
        <taxon>eudicotyledons</taxon>
        <taxon>Gunneridae</taxon>
        <taxon>Pentapetalae</taxon>
        <taxon>asterids</taxon>
        <taxon>lamiids</taxon>
        <taxon>Solanales</taxon>
        <taxon>Solanaceae</taxon>
        <taxon>Solanoideae</taxon>
        <taxon>Datureae</taxon>
        <taxon>Datura</taxon>
    </lineage>
</organism>
<dbReference type="Gene3D" id="3.60.20.10">
    <property type="entry name" value="Glutamine Phosphoribosylpyrophosphate, subunit 1, domain 1"/>
    <property type="match status" value="2"/>
</dbReference>
<keyword evidence="2" id="KW-0315">Glutamine amidotransferase</keyword>
<dbReference type="PANTHER" id="PTHR11907">
    <property type="entry name" value="AMIDOPHOSPHORIBOSYLTRANSFERASE"/>
    <property type="match status" value="1"/>
</dbReference>
<evidence type="ECO:0000256" key="1">
    <source>
        <dbReference type="ARBA" id="ARBA00022679"/>
    </source>
</evidence>
<reference evidence="3 4" key="1">
    <citation type="journal article" date="2021" name="BMC Genomics">
        <title>Datura genome reveals duplications of psychoactive alkaloid biosynthetic genes and high mutation rate following tissue culture.</title>
        <authorList>
            <person name="Rajewski A."/>
            <person name="Carter-House D."/>
            <person name="Stajich J."/>
            <person name="Litt A."/>
        </authorList>
    </citation>
    <scope>NUCLEOTIDE SEQUENCE [LARGE SCALE GENOMIC DNA]</scope>
    <source>
        <strain evidence="3">AR-01</strain>
    </source>
</reference>
<evidence type="ECO:0000313" key="3">
    <source>
        <dbReference type="EMBL" id="MCD7446514.1"/>
    </source>
</evidence>